<dbReference type="Proteomes" id="UP000215902">
    <property type="component" value="Unassembled WGS sequence"/>
</dbReference>
<dbReference type="Gene3D" id="1.20.1070.10">
    <property type="entry name" value="Rhodopsin 7-helix transmembrane proteins"/>
    <property type="match status" value="1"/>
</dbReference>
<feature type="transmembrane region" description="Helical" evidence="6">
    <location>
        <begin position="40"/>
        <end position="63"/>
    </location>
</feature>
<evidence type="ECO:0000256" key="3">
    <source>
        <dbReference type="ARBA" id="ARBA00023040"/>
    </source>
</evidence>
<evidence type="ECO:0000256" key="1">
    <source>
        <dbReference type="ARBA" id="ARBA00004651"/>
    </source>
</evidence>
<comment type="subcellular location">
    <subcellularLocation>
        <location evidence="1">Cell membrane</location>
        <topology evidence="1">Multi-pass membrane protein</topology>
    </subcellularLocation>
</comment>
<keyword evidence="6" id="KW-0812">Transmembrane</keyword>
<dbReference type="PANTHER" id="PTHR24229">
    <property type="entry name" value="NEUROPEPTIDES RECEPTOR"/>
    <property type="match status" value="1"/>
</dbReference>
<keyword evidence="4" id="KW-0675">Receptor</keyword>
<protein>
    <recommendedName>
        <fullName evidence="9">G_PROTEIN_RECEP_F1_2 domain-containing protein</fullName>
    </recommendedName>
</protein>
<comment type="caution">
    <text evidence="7">The sequence shown here is derived from an EMBL/GenBank/DDBJ whole genome shotgun (WGS) entry which is preliminary data.</text>
</comment>
<dbReference type="AlphaFoldDB" id="A0A267FSZ5"/>
<dbReference type="GO" id="GO:0005886">
    <property type="term" value="C:plasma membrane"/>
    <property type="evidence" value="ECO:0007669"/>
    <property type="project" value="UniProtKB-SubCell"/>
</dbReference>
<keyword evidence="8" id="KW-1185">Reference proteome</keyword>
<accession>A0A267FSZ5</accession>
<evidence type="ECO:0000256" key="6">
    <source>
        <dbReference type="SAM" id="Phobius"/>
    </source>
</evidence>
<keyword evidence="6" id="KW-1133">Transmembrane helix</keyword>
<dbReference type="PANTHER" id="PTHR24229:SF40">
    <property type="entry name" value="ALLATOSTATIN C RECEPTOR 1-RELATED"/>
    <property type="match status" value="1"/>
</dbReference>
<keyword evidence="2" id="KW-1003">Cell membrane</keyword>
<dbReference type="GO" id="GO:0007218">
    <property type="term" value="P:neuropeptide signaling pathway"/>
    <property type="evidence" value="ECO:0007669"/>
    <property type="project" value="TreeGrafter"/>
</dbReference>
<name>A0A267FSZ5_9PLAT</name>
<dbReference type="GO" id="GO:0042923">
    <property type="term" value="F:neuropeptide binding"/>
    <property type="evidence" value="ECO:0007669"/>
    <property type="project" value="TreeGrafter"/>
</dbReference>
<evidence type="ECO:0000256" key="2">
    <source>
        <dbReference type="ARBA" id="ARBA00022475"/>
    </source>
</evidence>
<gene>
    <name evidence="7" type="ORF">BOX15_Mlig019949g2</name>
</gene>
<evidence type="ECO:0000256" key="5">
    <source>
        <dbReference type="ARBA" id="ARBA00023224"/>
    </source>
</evidence>
<dbReference type="GO" id="GO:0043005">
    <property type="term" value="C:neuron projection"/>
    <property type="evidence" value="ECO:0007669"/>
    <property type="project" value="TreeGrafter"/>
</dbReference>
<keyword evidence="5" id="KW-0807">Transducer</keyword>
<feature type="transmembrane region" description="Helical" evidence="6">
    <location>
        <begin position="145"/>
        <end position="165"/>
    </location>
</feature>
<evidence type="ECO:0000313" key="8">
    <source>
        <dbReference type="Proteomes" id="UP000215902"/>
    </source>
</evidence>
<dbReference type="EMBL" id="NIVC01000841">
    <property type="protein sequence ID" value="PAA76129.1"/>
    <property type="molecule type" value="Genomic_DNA"/>
</dbReference>
<organism evidence="7 8">
    <name type="scientific">Macrostomum lignano</name>
    <dbReference type="NCBI Taxonomy" id="282301"/>
    <lineage>
        <taxon>Eukaryota</taxon>
        <taxon>Metazoa</taxon>
        <taxon>Spiralia</taxon>
        <taxon>Lophotrochozoa</taxon>
        <taxon>Platyhelminthes</taxon>
        <taxon>Rhabditophora</taxon>
        <taxon>Macrostomorpha</taxon>
        <taxon>Macrostomida</taxon>
        <taxon>Macrostomidae</taxon>
        <taxon>Macrostomum</taxon>
    </lineage>
</organism>
<evidence type="ECO:0000256" key="4">
    <source>
        <dbReference type="ARBA" id="ARBA00023170"/>
    </source>
</evidence>
<evidence type="ECO:0000313" key="7">
    <source>
        <dbReference type="EMBL" id="PAA76129.1"/>
    </source>
</evidence>
<evidence type="ECO:0008006" key="9">
    <source>
        <dbReference type="Google" id="ProtNLM"/>
    </source>
</evidence>
<keyword evidence="3" id="KW-0297">G-protein coupled receptor</keyword>
<keyword evidence="6" id="KW-0472">Membrane</keyword>
<dbReference type="GO" id="GO:0004930">
    <property type="term" value="F:G protein-coupled receptor activity"/>
    <property type="evidence" value="ECO:0007669"/>
    <property type="project" value="UniProtKB-KW"/>
</dbReference>
<sequence>MITPLDTAWQVYTLDRIGDKFQLQIVQLCERPDATAGKAIAGVLFACCAIGLTINCLLLAALARGAFRTTTTAALLAWTAIVDAASLLTICLPLATTTIITWSARDLHLCRALPYLQLSTHSCQAGAYCLLVIERLLGNCRRQSRCCLATSLIISAVLLIIHLPMLPDLALVPILPKSNSVAIVNSGSIVLSNNQSLECLLTPNSNMYNWLALPWLAFVIQLALPALLAILLCGKLAFSTVMGAAVSNGLNNGVGTDNDTRLIGDATTVETWSDQLALTGIISYSVFHMPITALRFVIFESAQLPQWKLHLQLPQVGSAICAVAIATSLASIIRPCFQPLFYLITCPVFRRDLRNSLCHCRGGRHLQPKDSVMVMRSRLDLR</sequence>
<reference evidence="7 8" key="1">
    <citation type="submission" date="2017-06" db="EMBL/GenBank/DDBJ databases">
        <title>A platform for efficient transgenesis in Macrostomum lignano, a flatworm model organism for stem cell research.</title>
        <authorList>
            <person name="Berezikov E."/>
        </authorList>
    </citation>
    <scope>NUCLEOTIDE SEQUENCE [LARGE SCALE GENOMIC DNA]</scope>
    <source>
        <strain evidence="7">DV1</strain>
        <tissue evidence="7">Whole organism</tissue>
    </source>
</reference>
<dbReference type="SUPFAM" id="SSF81321">
    <property type="entry name" value="Family A G protein-coupled receptor-like"/>
    <property type="match status" value="1"/>
</dbReference>
<proteinExistence type="predicted"/>
<feature type="transmembrane region" description="Helical" evidence="6">
    <location>
        <begin position="210"/>
        <end position="232"/>
    </location>
</feature>
<feature type="transmembrane region" description="Helical" evidence="6">
    <location>
        <begin position="75"/>
        <end position="95"/>
    </location>
</feature>